<protein>
    <submittedName>
        <fullName evidence="2">Uncharacterized protein U24</fullName>
    </submittedName>
</protein>
<gene>
    <name evidence="2" type="primary">U24</name>
</gene>
<feature type="compositionally biased region" description="Polar residues" evidence="1">
    <location>
        <begin position="64"/>
        <end position="77"/>
    </location>
</feature>
<proteinExistence type="predicted"/>
<accession>D7P5Q6</accession>
<feature type="region of interest" description="Disordered" evidence="1">
    <location>
        <begin position="58"/>
        <end position="86"/>
    </location>
</feature>
<sequence>MESFAKMEVELYHLQVERVFSQLAERTLNWDDNEPGDVDGEPVVFCLFMIENRNQREQPAVESFSDSSINDTNSIRKSPTKDTPMVIPKKEVPSASCKAGGYYEKKTHFVPMEVRENWDDGKADEEMVSNRGIFRSVDQNEIEIIQTMAHCYPWLLGDICSVFATLPDVWQLRVEVLFILGELMFGYLSKVESLLNVNSSRAIMQHDWESCSTANQSVRMYFQLLDAVCARASKGKKCIADLIKQSLTAHGHQPVKLILKSKMMHNYLKNGIDCPGREKKFSDQPFSQLTNMIPSNCDLVTTFGTVHVWKSFVGFLQKMYDLNAESFAGYAMCPDQNDLLIVLFDDINTAQQPTADQLTSTAWNSSYARPDESRPMSDLIDSIAGQSLLQGWRTAKHTLYGNASKNYLLQRALSKAHITQSYMYGFINDITKDVTCTARLLRNLTTINGDMETIAKDLCQSVRATMVQAMPNDLLLGALNISRIAENFGINSNRSFMELLVRNEPVKMSFKGLVDVLLNAMRKNAKHTAIDEYVFLHRMSHVRSALCDFNVIANLASQTLRKE</sequence>
<evidence type="ECO:0000256" key="1">
    <source>
        <dbReference type="SAM" id="MobiDB-lite"/>
    </source>
</evidence>
<evidence type="ECO:0000313" key="2">
    <source>
        <dbReference type="EMBL" id="ADI40490.1"/>
    </source>
</evidence>
<organism evidence="2">
    <name type="scientific">Hyposoter didymator</name>
    <name type="common">Parasitoid wasp</name>
    <name type="synonym">Ichneumon didymator</name>
    <dbReference type="NCBI Taxonomy" id="260305"/>
    <lineage>
        <taxon>Eukaryota</taxon>
        <taxon>Metazoa</taxon>
        <taxon>Ecdysozoa</taxon>
        <taxon>Arthropoda</taxon>
        <taxon>Hexapoda</taxon>
        <taxon>Insecta</taxon>
        <taxon>Pterygota</taxon>
        <taxon>Neoptera</taxon>
        <taxon>Endopterygota</taxon>
        <taxon>Hymenoptera</taxon>
        <taxon>Apocrita</taxon>
        <taxon>Ichneumonoidea</taxon>
        <taxon>Ichneumonidae</taxon>
        <taxon>Campopleginae</taxon>
        <taxon>Dusona group</taxon>
        <taxon>Hyposoter</taxon>
    </lineage>
</organism>
<name>D7P5Q6_HYPDD</name>
<reference evidence="2" key="1">
    <citation type="journal article" date="2010" name="PLoS Pathog.">
        <title>Analysis of virion structural components reveals vestiges of the ancestral ichnovirus genome.</title>
        <authorList>
            <person name="Volkoff A.-N."/>
            <person name="Jouan V."/>
            <person name="Urbach S."/>
            <person name="Samain S."/>
            <person name="Bergoin M."/>
            <person name="Wincker P."/>
            <person name="Demettre E."/>
            <person name="Cousserans F."/>
            <person name="Provost B."/>
            <person name="Coulibaly F."/>
            <person name="Legeai F."/>
            <person name="Beliveau C."/>
            <person name="Cusson M."/>
            <person name="Gyapay G."/>
            <person name="Drezen J.-M."/>
        </authorList>
    </citation>
    <scope>NUCLEOTIDE SEQUENCE</scope>
</reference>
<dbReference type="AlphaFoldDB" id="D7P5Q6"/>
<dbReference type="EMBL" id="GQ923583">
    <property type="protein sequence ID" value="ADI40490.1"/>
    <property type="molecule type" value="Genomic_DNA"/>
</dbReference>